<dbReference type="KEGG" id="fpl:Ferp_1117"/>
<dbReference type="GeneID" id="8778628"/>
<proteinExistence type="predicted"/>
<dbReference type="STRING" id="589924.Ferp_1117"/>
<dbReference type="EMBL" id="CP001899">
    <property type="protein sequence ID" value="ADC65276.1"/>
    <property type="molecule type" value="Genomic_DNA"/>
</dbReference>
<evidence type="ECO:0008006" key="3">
    <source>
        <dbReference type="Google" id="ProtNLM"/>
    </source>
</evidence>
<dbReference type="OrthoDB" id="10518at2157"/>
<dbReference type="HOGENOM" id="CLU_1465036_0_0_2"/>
<reference evidence="2" key="1">
    <citation type="submission" date="2010-02" db="EMBL/GenBank/DDBJ databases">
        <title>Complete sequence of Ferroglobus placidus DSM 10642.</title>
        <authorList>
            <consortium name="US DOE Joint Genome Institute"/>
            <person name="Lucas S."/>
            <person name="Copeland A."/>
            <person name="Lapidus A."/>
            <person name="Cheng J.-F."/>
            <person name="Bruce D."/>
            <person name="Goodwin L."/>
            <person name="Pitluck S."/>
            <person name="Saunders E."/>
            <person name="Brettin T."/>
            <person name="Detter J.C."/>
            <person name="Han C."/>
            <person name="Tapia R."/>
            <person name="Larimer F."/>
            <person name="Land M."/>
            <person name="Hauser L."/>
            <person name="Kyrpides N."/>
            <person name="Ivanova N."/>
            <person name="Holmes D."/>
            <person name="Lovley D."/>
            <person name="Kyrpides N."/>
            <person name="Anderson I.J."/>
            <person name="Woyke T."/>
        </authorList>
    </citation>
    <scope>NUCLEOTIDE SEQUENCE [LARGE SCALE GENOMIC DNA]</scope>
    <source>
        <strain evidence="2">DSM 10642 / AEDII12DO</strain>
    </source>
</reference>
<sequence>MRVVVKSKRIPKKLEEEVKKVIKRYFPEIDGVLLYYTGSAYGKYLRDWKIALNPIILKKPKRILYHTVAHEVTHLIQWQQEKVRSKALKTEYSFLYTQRIPKGEKACEIWTYARHPDLVAPSYYLSVELKKLPNSKKFLSAGIEFYEERSFEIHRLAKKAIKLRERGVRNYIKWFLNELNSIFG</sequence>
<reference evidence="1 2" key="2">
    <citation type="journal article" date="2011" name="Stand. Genomic Sci.">
        <title>Complete genome sequence of Ferroglobus placidus AEDII12DO.</title>
        <authorList>
            <person name="Anderson I."/>
            <person name="Risso C."/>
            <person name="Holmes D."/>
            <person name="Lucas S."/>
            <person name="Copeland A."/>
            <person name="Lapidus A."/>
            <person name="Cheng J.F."/>
            <person name="Bruce D."/>
            <person name="Goodwin L."/>
            <person name="Pitluck S."/>
            <person name="Saunders E."/>
            <person name="Brettin T."/>
            <person name="Detter J.C."/>
            <person name="Han C."/>
            <person name="Tapia R."/>
            <person name="Larimer F."/>
            <person name="Land M."/>
            <person name="Hauser L."/>
            <person name="Woyke T."/>
            <person name="Lovley D."/>
            <person name="Kyrpides N."/>
            <person name="Ivanova N."/>
        </authorList>
    </citation>
    <scope>NUCLEOTIDE SEQUENCE [LARGE SCALE GENOMIC DNA]</scope>
    <source>
        <strain evidence="2">DSM 10642 / AEDII12DO</strain>
    </source>
</reference>
<dbReference type="AlphaFoldDB" id="D3RXR3"/>
<dbReference type="PaxDb" id="589924-Ferp_1117"/>
<name>D3RXR3_FERPA</name>
<dbReference type="Proteomes" id="UP000002613">
    <property type="component" value="Chromosome"/>
</dbReference>
<dbReference type="eggNOG" id="arCOG11830">
    <property type="taxonomic scope" value="Archaea"/>
</dbReference>
<dbReference type="RefSeq" id="WP_012965619.1">
    <property type="nucleotide sequence ID" value="NC_013849.1"/>
</dbReference>
<accession>D3RXR3</accession>
<protein>
    <recommendedName>
        <fullName evidence="3">SprT-like domain-containing protein</fullName>
    </recommendedName>
</protein>
<gene>
    <name evidence="1" type="ordered locus">Ferp_1117</name>
</gene>
<organism evidence="1 2">
    <name type="scientific">Ferroglobus placidus (strain DSM 10642 / AEDII12DO)</name>
    <dbReference type="NCBI Taxonomy" id="589924"/>
    <lineage>
        <taxon>Archaea</taxon>
        <taxon>Methanobacteriati</taxon>
        <taxon>Methanobacteriota</taxon>
        <taxon>Archaeoglobi</taxon>
        <taxon>Archaeoglobales</taxon>
        <taxon>Archaeoglobaceae</taxon>
        <taxon>Ferroglobus</taxon>
    </lineage>
</organism>
<evidence type="ECO:0000313" key="1">
    <source>
        <dbReference type="EMBL" id="ADC65276.1"/>
    </source>
</evidence>
<evidence type="ECO:0000313" key="2">
    <source>
        <dbReference type="Proteomes" id="UP000002613"/>
    </source>
</evidence>
<keyword evidence="2" id="KW-1185">Reference proteome</keyword>